<evidence type="ECO:0000313" key="2">
    <source>
        <dbReference type="Proteomes" id="UP000239181"/>
    </source>
</evidence>
<dbReference type="EMBL" id="PDET01000017">
    <property type="protein sequence ID" value="PRD13567.1"/>
    <property type="molecule type" value="Genomic_DNA"/>
</dbReference>
<evidence type="ECO:0000313" key="1">
    <source>
        <dbReference type="EMBL" id="PRD13567.1"/>
    </source>
</evidence>
<gene>
    <name evidence="1" type="ORF">CQW29_20115</name>
</gene>
<accession>A0A2S9I6Y6</accession>
<protein>
    <submittedName>
        <fullName evidence="1">Uncharacterized protein</fullName>
    </submittedName>
</protein>
<dbReference type="Proteomes" id="UP000239181">
    <property type="component" value="Unassembled WGS sequence"/>
</dbReference>
<reference evidence="1 2" key="1">
    <citation type="submission" date="2017-10" db="EMBL/GenBank/DDBJ databases">
        <title>Draft genome of two endophytic bacteria isolated from 'guarana' Paullinia cupana (Mart.) Ducke.</title>
        <authorList>
            <person name="Siqueira K.A."/>
            <person name="Liotti R.G."/>
            <person name="Mendes T.A."/>
            <person name="Soares M.A."/>
        </authorList>
    </citation>
    <scope>NUCLEOTIDE SEQUENCE [LARGE SCALE GENOMIC DNA]</scope>
    <source>
        <strain evidence="1 2">342</strain>
    </source>
</reference>
<organism evidence="1 2">
    <name type="scientific">Pantoea coffeiphila</name>
    <dbReference type="NCBI Taxonomy" id="1465635"/>
    <lineage>
        <taxon>Bacteria</taxon>
        <taxon>Pseudomonadati</taxon>
        <taxon>Pseudomonadota</taxon>
        <taxon>Gammaproteobacteria</taxon>
        <taxon>Enterobacterales</taxon>
        <taxon>Erwiniaceae</taxon>
        <taxon>Pantoea</taxon>
    </lineage>
</organism>
<name>A0A2S9I6Y6_9GAMM</name>
<dbReference type="AlphaFoldDB" id="A0A2S9I6Y6"/>
<sequence length="62" mass="7519">MTEIQHVTKAPNQLYFQRFFIHKPDAQHLESLTIAYMIGHLQLMNYFLQFIVHSLQFIFYCL</sequence>
<comment type="caution">
    <text evidence="1">The sequence shown here is derived from an EMBL/GenBank/DDBJ whole genome shotgun (WGS) entry which is preliminary data.</text>
</comment>
<keyword evidence="2" id="KW-1185">Reference proteome</keyword>
<proteinExistence type="predicted"/>